<accession>A0A9P1HAI3</accession>
<dbReference type="GO" id="GO:0046872">
    <property type="term" value="F:metal ion binding"/>
    <property type="evidence" value="ECO:0007669"/>
    <property type="project" value="UniProtKB-KW"/>
</dbReference>
<dbReference type="SUPFAM" id="SSF51316">
    <property type="entry name" value="Mss4-like"/>
    <property type="match status" value="2"/>
</dbReference>
<dbReference type="EMBL" id="CALLCH030000019">
    <property type="protein sequence ID" value="CAI4218955.1"/>
    <property type="molecule type" value="Genomic_DNA"/>
</dbReference>
<dbReference type="PROSITE" id="PS51891">
    <property type="entry name" value="CENP_V_GFA"/>
    <property type="match status" value="1"/>
</dbReference>
<evidence type="ECO:0000313" key="6">
    <source>
        <dbReference type="EMBL" id="CAI4218955.1"/>
    </source>
</evidence>
<dbReference type="OrthoDB" id="5422068at2759"/>
<organism evidence="6 7">
    <name type="scientific">Parascedosporium putredinis</name>
    <dbReference type="NCBI Taxonomy" id="1442378"/>
    <lineage>
        <taxon>Eukaryota</taxon>
        <taxon>Fungi</taxon>
        <taxon>Dikarya</taxon>
        <taxon>Ascomycota</taxon>
        <taxon>Pezizomycotina</taxon>
        <taxon>Sordariomycetes</taxon>
        <taxon>Hypocreomycetidae</taxon>
        <taxon>Microascales</taxon>
        <taxon>Microascaceae</taxon>
        <taxon>Parascedosporium</taxon>
    </lineage>
</organism>
<feature type="domain" description="CENP-V/GFA" evidence="5">
    <location>
        <begin position="1"/>
        <end position="114"/>
    </location>
</feature>
<evidence type="ECO:0000313" key="7">
    <source>
        <dbReference type="Proteomes" id="UP000838763"/>
    </source>
</evidence>
<proteinExistence type="inferred from homology"/>
<keyword evidence="4" id="KW-0456">Lyase</keyword>
<protein>
    <recommendedName>
        <fullName evidence="5">CENP-V/GFA domain-containing protein</fullName>
    </recommendedName>
</protein>
<dbReference type="Gene3D" id="3.90.1590.10">
    <property type="entry name" value="glutathione-dependent formaldehyde- activating enzyme (gfa)"/>
    <property type="match status" value="2"/>
</dbReference>
<sequence>MLAISCLCKKAALEVALSAEANGKDIELSFCHCTSCRHSTGLLFTSYLPIKEPHASQIDGLSRHTSEDGWTRLFCPNCGCHVLRVQTGEGEESTWEVATGVIEKATEDDEKAFEAIKVAGNINVGDTVDGGASVWLPPKNDPQAWRMDPPTPCPEVDSSSPGDAPADTLPASCACGKVDLYITRPNPDSYLASSGWPDLTHAYHSISEPERGNPEDIKWWIRDNGNKYLAGTCACRSCRLVSGFEIQTWTFVPRTNIHFRVPGPAGNGASDGRTTVALDFKTLPRGILQSYESSPGVLREFCPGCGATVFWHDKWRPNIIDVSVGLLRAREGARADGWLDWWTERVSFAEDAEVGRVGPPAQRAVELVSRLQTGLGLWTQ</sequence>
<evidence type="ECO:0000259" key="5">
    <source>
        <dbReference type="PROSITE" id="PS51891"/>
    </source>
</evidence>
<dbReference type="GO" id="GO:0016846">
    <property type="term" value="F:carbon-sulfur lyase activity"/>
    <property type="evidence" value="ECO:0007669"/>
    <property type="project" value="InterPro"/>
</dbReference>
<dbReference type="PANTHER" id="PTHR33337:SF32">
    <property type="entry name" value="DUF636 DOMAIN PROTEIN (AFU_ORTHOLOGUE AFUA_7G04120)"/>
    <property type="match status" value="1"/>
</dbReference>
<name>A0A9P1HAI3_9PEZI</name>
<gene>
    <name evidence="6" type="ORF">PPNO1_LOCUS8525</name>
</gene>
<evidence type="ECO:0000256" key="4">
    <source>
        <dbReference type="ARBA" id="ARBA00023239"/>
    </source>
</evidence>
<reference evidence="6" key="1">
    <citation type="submission" date="2022-11" db="EMBL/GenBank/DDBJ databases">
        <authorList>
            <person name="Scott C."/>
            <person name="Bruce N."/>
        </authorList>
    </citation>
    <scope>NUCLEOTIDE SEQUENCE</scope>
</reference>
<comment type="similarity">
    <text evidence="1">Belongs to the Gfa family.</text>
</comment>
<dbReference type="AlphaFoldDB" id="A0A9P1HAI3"/>
<evidence type="ECO:0000256" key="1">
    <source>
        <dbReference type="ARBA" id="ARBA00005495"/>
    </source>
</evidence>
<dbReference type="InterPro" id="IPR011057">
    <property type="entry name" value="Mss4-like_sf"/>
</dbReference>
<dbReference type="PANTHER" id="PTHR33337">
    <property type="entry name" value="GFA DOMAIN-CONTAINING PROTEIN"/>
    <property type="match status" value="1"/>
</dbReference>
<keyword evidence="2" id="KW-0479">Metal-binding</keyword>
<evidence type="ECO:0000256" key="3">
    <source>
        <dbReference type="ARBA" id="ARBA00022833"/>
    </source>
</evidence>
<dbReference type="Pfam" id="PF04828">
    <property type="entry name" value="GFA"/>
    <property type="match status" value="1"/>
</dbReference>
<dbReference type="InterPro" id="IPR006913">
    <property type="entry name" value="CENP-V/GFA"/>
</dbReference>
<comment type="caution">
    <text evidence="6">The sequence shown here is derived from an EMBL/GenBank/DDBJ whole genome shotgun (WGS) entry which is preliminary data.</text>
</comment>
<dbReference type="Proteomes" id="UP000838763">
    <property type="component" value="Unassembled WGS sequence"/>
</dbReference>
<keyword evidence="3" id="KW-0862">Zinc</keyword>
<evidence type="ECO:0000256" key="2">
    <source>
        <dbReference type="ARBA" id="ARBA00022723"/>
    </source>
</evidence>
<keyword evidence="7" id="KW-1185">Reference proteome</keyword>